<dbReference type="InterPro" id="IPR058922">
    <property type="entry name" value="WHD_DRP"/>
</dbReference>
<dbReference type="InterPro" id="IPR042197">
    <property type="entry name" value="Apaf_helical"/>
</dbReference>
<dbReference type="Gene3D" id="3.80.10.10">
    <property type="entry name" value="Ribonuclease Inhibitor"/>
    <property type="match status" value="1"/>
</dbReference>
<dbReference type="Gene3D" id="1.10.8.430">
    <property type="entry name" value="Helical domain of apoptotic protease-activating factors"/>
    <property type="match status" value="1"/>
</dbReference>
<dbReference type="PRINTS" id="PR00364">
    <property type="entry name" value="DISEASERSIST"/>
</dbReference>
<dbReference type="PANTHER" id="PTHR23155">
    <property type="entry name" value="DISEASE RESISTANCE PROTEIN RP"/>
    <property type="match status" value="1"/>
</dbReference>
<dbReference type="STRING" id="4529.A0A0E0ND73"/>
<sequence length="1003" mass="112867">MELATGALPSVIAKLGDLLVGEYNLQKAVKGEIRFLQSELESMQGALAKVSATPADQLDPQDKIWARDLRELSFDIEDTIDAFVVRDIGNDNGDGEAKPRGISKLIDRSVSLFRKAKARHGIASEIMDIKSRVVEVHEHRRRYEINIGAGGGDKTATIDPRLFTRYTDAKELVGIGETRDELINILTEENGVSMLRAGKVVSIVGFGGLGKTTLANAVYEKIRSLFDCCAFVSVSQTPDLKKLFMDIIYQLDKEKYKDLNEKPLDLDEVQLINELREFLQQKRYFIVMDDIWDISIWKMIKCALPDNDVGYKIITTTRISEVAEKAGGVYKLKHLSLNNSRRLLYGRIFGNCEDTEKYPDEELAEVSERRLKKCAGVPLAIITMASLLACKARNKMEWYKVYNSVGTGLENSLDVKNMRKILSFSYYDLPPHLRTYLLYLSVFPEDYKIEKDRLIWMWVAEGFIQCGKQGRSLFELGESYFNDLVNRSMIQPIYDMYTDMVSECRVHDMVLDLICSLSSEENFVTILNGRDQGSLSYTIRRLSLQNGNEDHAMTSATRSLQQARTALYLSLGASEFYVYWIYKVVIFHKVTALRLRDTDIREAPEEIGNIQFLQTLDLRANPICDLPLNIVKLRHLTSLCFDGFARVPDGIGSLTRLEHLAYVLIDCATVGILEELGNLTELRVLCIIFWDGWNDKLVGLLHKLQKIQRLSIDVCMNNVRKNMGGLDAWVAPRHLVALDTEKICWFSSLPAWMTNPSHVPNLRSLSIAVREIRQADVETLGRLPALRDLQLQVDHEELGIRGVVLVIGSAGSFACLVCCGLWGFVGPAVFRRGAMPRLRTLRSRFSVREAIAVAGAGDDGLDLGLGSLPSLQEVNVSLDCEGASEEEVNELKAALRRATKIHPNHPSISIDGEKEEEDTYLISIYHTWHIGCALGMVAVFHAAPHRVEAKHVDHSVLPSVPKAWCPKPLMVVAPANAGTYPVAIFLHGCNMVNSWYEQWRKQD</sequence>
<evidence type="ECO:0000256" key="5">
    <source>
        <dbReference type="ARBA" id="ARBA00022821"/>
    </source>
</evidence>
<evidence type="ECO:0000256" key="2">
    <source>
        <dbReference type="ARBA" id="ARBA00022614"/>
    </source>
</evidence>
<keyword evidence="3" id="KW-0677">Repeat</keyword>
<dbReference type="Pfam" id="PF23598">
    <property type="entry name" value="LRR_14"/>
    <property type="match status" value="1"/>
</dbReference>
<dbReference type="GO" id="GO:0009626">
    <property type="term" value="P:plant-type hypersensitive response"/>
    <property type="evidence" value="ECO:0007669"/>
    <property type="project" value="UniProtKB-ARBA"/>
</dbReference>
<keyword evidence="4" id="KW-0547">Nucleotide-binding</keyword>
<dbReference type="AlphaFoldDB" id="A0A0E0ND73"/>
<dbReference type="InterPro" id="IPR002182">
    <property type="entry name" value="NB-ARC"/>
</dbReference>
<reference evidence="13" key="1">
    <citation type="submission" date="2013-06" db="EMBL/GenBank/DDBJ databases">
        <authorList>
            <person name="Zhao Q."/>
        </authorList>
    </citation>
    <scope>NUCLEOTIDE SEQUENCE</scope>
    <source>
        <strain evidence="13">cv. W1943</strain>
    </source>
</reference>
<dbReference type="EnsemblPlants" id="ORUFI02G12740.1">
    <property type="protein sequence ID" value="ORUFI02G12740.1"/>
    <property type="gene ID" value="ORUFI02G12740"/>
</dbReference>
<dbReference type="Gene3D" id="3.40.50.300">
    <property type="entry name" value="P-loop containing nucleotide triphosphate hydrolases"/>
    <property type="match status" value="1"/>
</dbReference>
<dbReference type="Gene3D" id="1.20.5.4130">
    <property type="match status" value="1"/>
</dbReference>
<comment type="similarity">
    <text evidence="1">Belongs to the disease resistance NB-LRR family.</text>
</comment>
<dbReference type="Gramene" id="ORUFI02G12740.1">
    <property type="protein sequence ID" value="ORUFI02G12740.1"/>
    <property type="gene ID" value="ORUFI02G12740"/>
</dbReference>
<dbReference type="OMA" id="LSIDVCM"/>
<evidence type="ECO:0000313" key="13">
    <source>
        <dbReference type="Proteomes" id="UP000008022"/>
    </source>
</evidence>
<keyword evidence="5" id="KW-0611">Plant defense</keyword>
<reference evidence="12" key="2">
    <citation type="submission" date="2015-06" db="UniProtKB">
        <authorList>
            <consortium name="EnsemblPlants"/>
        </authorList>
    </citation>
    <scope>IDENTIFICATION</scope>
</reference>
<dbReference type="FunFam" id="1.10.10.10:FF:000322">
    <property type="entry name" value="Probable disease resistance protein At1g63360"/>
    <property type="match status" value="1"/>
</dbReference>
<protein>
    <recommendedName>
        <fullName evidence="14">AAA+ ATPase domain-containing protein</fullName>
    </recommendedName>
</protein>
<dbReference type="FunFam" id="3.40.50.300:FF:001091">
    <property type="entry name" value="Probable disease resistance protein At1g61300"/>
    <property type="match status" value="1"/>
</dbReference>
<dbReference type="InterPro" id="IPR038005">
    <property type="entry name" value="RX-like_CC"/>
</dbReference>
<evidence type="ECO:0000256" key="7">
    <source>
        <dbReference type="SAM" id="Phobius"/>
    </source>
</evidence>
<organism evidence="12 13">
    <name type="scientific">Oryza rufipogon</name>
    <name type="common">Brownbeard rice</name>
    <name type="synonym">Asian wild rice</name>
    <dbReference type="NCBI Taxonomy" id="4529"/>
    <lineage>
        <taxon>Eukaryota</taxon>
        <taxon>Viridiplantae</taxon>
        <taxon>Streptophyta</taxon>
        <taxon>Embryophyta</taxon>
        <taxon>Tracheophyta</taxon>
        <taxon>Spermatophyta</taxon>
        <taxon>Magnoliopsida</taxon>
        <taxon>Liliopsida</taxon>
        <taxon>Poales</taxon>
        <taxon>Poaceae</taxon>
        <taxon>BOP clade</taxon>
        <taxon>Oryzoideae</taxon>
        <taxon>Oryzeae</taxon>
        <taxon>Oryzinae</taxon>
        <taxon>Oryza</taxon>
    </lineage>
</organism>
<dbReference type="GO" id="GO:0043531">
    <property type="term" value="F:ADP binding"/>
    <property type="evidence" value="ECO:0007669"/>
    <property type="project" value="InterPro"/>
</dbReference>
<evidence type="ECO:0000256" key="1">
    <source>
        <dbReference type="ARBA" id="ARBA00008894"/>
    </source>
</evidence>
<dbReference type="InterPro" id="IPR027417">
    <property type="entry name" value="P-loop_NTPase"/>
</dbReference>
<dbReference type="Pfam" id="PF23559">
    <property type="entry name" value="WHD_DRP"/>
    <property type="match status" value="1"/>
</dbReference>
<keyword evidence="2" id="KW-0433">Leucine-rich repeat</keyword>
<keyword evidence="13" id="KW-1185">Reference proteome</keyword>
<evidence type="ECO:0000256" key="3">
    <source>
        <dbReference type="ARBA" id="ARBA00022737"/>
    </source>
</evidence>
<feature type="domain" description="NB-ARC" evidence="8">
    <location>
        <begin position="180"/>
        <end position="333"/>
    </location>
</feature>
<dbReference type="CDD" id="cd14798">
    <property type="entry name" value="RX-CC_like"/>
    <property type="match status" value="1"/>
</dbReference>
<dbReference type="InterPro" id="IPR055414">
    <property type="entry name" value="LRR_R13L4/SHOC2-like"/>
</dbReference>
<dbReference type="eggNOG" id="KOG4658">
    <property type="taxonomic scope" value="Eukaryota"/>
</dbReference>
<name>A0A0E0ND73_ORYRU</name>
<dbReference type="GO" id="GO:0042742">
    <property type="term" value="P:defense response to bacterium"/>
    <property type="evidence" value="ECO:0007669"/>
    <property type="project" value="UniProtKB-ARBA"/>
</dbReference>
<keyword evidence="7" id="KW-1133">Transmembrane helix</keyword>
<dbReference type="Pfam" id="PF07224">
    <property type="entry name" value="Chlorophyllase"/>
    <property type="match status" value="1"/>
</dbReference>
<evidence type="ECO:0000259" key="11">
    <source>
        <dbReference type="Pfam" id="PF23598"/>
    </source>
</evidence>
<feature type="domain" description="Disease resistance protein winged helix" evidence="10">
    <location>
        <begin position="442"/>
        <end position="514"/>
    </location>
</feature>
<dbReference type="InterPro" id="IPR036388">
    <property type="entry name" value="WH-like_DNA-bd_sf"/>
</dbReference>
<evidence type="ECO:0000259" key="8">
    <source>
        <dbReference type="Pfam" id="PF00931"/>
    </source>
</evidence>
<evidence type="ECO:0000259" key="10">
    <source>
        <dbReference type="Pfam" id="PF23559"/>
    </source>
</evidence>
<dbReference type="InterPro" id="IPR041118">
    <property type="entry name" value="Rx_N"/>
</dbReference>
<accession>A0A0E0ND73</accession>
<dbReference type="InterPro" id="IPR017395">
    <property type="entry name" value="Chlorophyllase-like"/>
</dbReference>
<dbReference type="SUPFAM" id="SSF52540">
    <property type="entry name" value="P-loop containing nucleoside triphosphate hydrolases"/>
    <property type="match status" value="1"/>
</dbReference>
<evidence type="ECO:0000259" key="9">
    <source>
        <dbReference type="Pfam" id="PF18052"/>
    </source>
</evidence>
<keyword evidence="7" id="KW-0472">Membrane</keyword>
<evidence type="ECO:0000313" key="12">
    <source>
        <dbReference type="EnsemblPlants" id="ORUFI02G12740.1"/>
    </source>
</evidence>
<feature type="domain" description="Disease resistance N-terminal" evidence="9">
    <location>
        <begin position="8"/>
        <end position="90"/>
    </location>
</feature>
<dbReference type="Pfam" id="PF00931">
    <property type="entry name" value="NB-ARC"/>
    <property type="match status" value="1"/>
</dbReference>
<dbReference type="InterPro" id="IPR032675">
    <property type="entry name" value="LRR_dom_sf"/>
</dbReference>
<keyword evidence="7" id="KW-0812">Transmembrane</keyword>
<evidence type="ECO:0000256" key="6">
    <source>
        <dbReference type="ARBA" id="ARBA00023054"/>
    </source>
</evidence>
<dbReference type="Gene3D" id="1.10.10.10">
    <property type="entry name" value="Winged helix-like DNA-binding domain superfamily/Winged helix DNA-binding domain"/>
    <property type="match status" value="1"/>
</dbReference>
<dbReference type="InterPro" id="IPR044974">
    <property type="entry name" value="Disease_R_plants"/>
</dbReference>
<dbReference type="Proteomes" id="UP000008022">
    <property type="component" value="Unassembled WGS sequence"/>
</dbReference>
<feature type="domain" description="Disease resistance R13L4/SHOC-2-like LRR" evidence="11">
    <location>
        <begin position="593"/>
        <end position="908"/>
    </location>
</feature>
<dbReference type="SUPFAM" id="SSF52047">
    <property type="entry name" value="RNI-like"/>
    <property type="match status" value="1"/>
</dbReference>
<evidence type="ECO:0000256" key="4">
    <source>
        <dbReference type="ARBA" id="ARBA00022741"/>
    </source>
</evidence>
<keyword evidence="6" id="KW-0175">Coiled coil</keyword>
<proteinExistence type="inferred from homology"/>
<evidence type="ECO:0008006" key="14">
    <source>
        <dbReference type="Google" id="ProtNLM"/>
    </source>
</evidence>
<feature type="transmembrane region" description="Helical" evidence="7">
    <location>
        <begin position="803"/>
        <end position="830"/>
    </location>
</feature>
<dbReference type="PANTHER" id="PTHR23155:SF1116">
    <property type="entry name" value="OS12G0273300 PROTEIN"/>
    <property type="match status" value="1"/>
</dbReference>
<dbReference type="HOGENOM" id="CLU_000837_25_0_1"/>
<dbReference type="GO" id="GO:0002758">
    <property type="term" value="P:innate immune response-activating signaling pathway"/>
    <property type="evidence" value="ECO:0007669"/>
    <property type="project" value="UniProtKB-ARBA"/>
</dbReference>
<dbReference type="Pfam" id="PF18052">
    <property type="entry name" value="Rx_N"/>
    <property type="match status" value="1"/>
</dbReference>